<accession>A0AAW3W7V9</accession>
<dbReference type="EMBL" id="JABAGV010000021">
    <property type="protein sequence ID" value="MBC2475060.1"/>
    <property type="molecule type" value="Genomic_DNA"/>
</dbReference>
<proteinExistence type="predicted"/>
<reference evidence="1" key="2">
    <citation type="journal article" date="2022" name="Nat. Biotechnol.">
        <title>Carbon-negative production of acetone and isopropanol by gas fermentation at industrial pilot scale.</title>
        <authorList>
            <person name="Liew F.E."/>
            <person name="Nogle R."/>
            <person name="Abdalla T."/>
            <person name="Rasor B.J."/>
            <person name="Canter C."/>
            <person name="Jensen R.O."/>
            <person name="Wang L."/>
            <person name="Strutz J."/>
            <person name="Chirania P."/>
            <person name="De Tissera S."/>
            <person name="Mueller A.P."/>
            <person name="Ruan Z."/>
            <person name="Gao A."/>
            <person name="Tran L."/>
            <person name="Engle N.L."/>
            <person name="Bromley J.C."/>
            <person name="Daniell J."/>
            <person name="Conrado R."/>
            <person name="Tschaplinski T.J."/>
            <person name="Giannone R.J."/>
            <person name="Hettich R.L."/>
            <person name="Karim A.S."/>
            <person name="Simpson S.D."/>
            <person name="Brown S.D."/>
            <person name="Leang C."/>
            <person name="Jewett M.C."/>
            <person name="Kopke M."/>
        </authorList>
    </citation>
    <scope>NUCLEOTIDE SEQUENCE</scope>
    <source>
        <strain evidence="1">DJ015</strain>
    </source>
</reference>
<sequence length="69" mass="8419">MKKNKRASFDESLLENEIHSTNQQYVDEYINYLESQNKKKSTVEGLKTAYERIFRYIENWDIDFKDYSI</sequence>
<reference evidence="1" key="1">
    <citation type="submission" date="2020-04" db="EMBL/GenBank/DDBJ databases">
        <authorList>
            <person name="Brown S."/>
        </authorList>
    </citation>
    <scope>NUCLEOTIDE SEQUENCE</scope>
    <source>
        <strain evidence="1">DJ015</strain>
    </source>
</reference>
<evidence type="ECO:0008006" key="3">
    <source>
        <dbReference type="Google" id="ProtNLM"/>
    </source>
</evidence>
<gene>
    <name evidence="1" type="ORF">HGI39_10120</name>
</gene>
<dbReference type="RefSeq" id="WP_171781428.1">
    <property type="nucleotide sequence ID" value="NZ_JABAGV010000021.1"/>
</dbReference>
<dbReference type="Proteomes" id="UP001194098">
    <property type="component" value="Unassembled WGS sequence"/>
</dbReference>
<comment type="caution">
    <text evidence="1">The sequence shown here is derived from an EMBL/GenBank/DDBJ whole genome shotgun (WGS) entry which is preliminary data.</text>
</comment>
<protein>
    <recommendedName>
        <fullName evidence="3">Core-binding (CB) domain-containing protein</fullName>
    </recommendedName>
</protein>
<name>A0AAW3W7V9_CLOBE</name>
<evidence type="ECO:0000313" key="2">
    <source>
        <dbReference type="Proteomes" id="UP001194098"/>
    </source>
</evidence>
<organism evidence="1 2">
    <name type="scientific">Clostridium beijerinckii</name>
    <name type="common">Clostridium MP</name>
    <dbReference type="NCBI Taxonomy" id="1520"/>
    <lineage>
        <taxon>Bacteria</taxon>
        <taxon>Bacillati</taxon>
        <taxon>Bacillota</taxon>
        <taxon>Clostridia</taxon>
        <taxon>Eubacteriales</taxon>
        <taxon>Clostridiaceae</taxon>
        <taxon>Clostridium</taxon>
    </lineage>
</organism>
<evidence type="ECO:0000313" key="1">
    <source>
        <dbReference type="EMBL" id="MBC2475060.1"/>
    </source>
</evidence>
<dbReference type="AlphaFoldDB" id="A0AAW3W7V9"/>